<evidence type="ECO:0000313" key="3">
    <source>
        <dbReference type="EMBL" id="HDC77042.1"/>
    </source>
</evidence>
<feature type="domain" description="Aftiphilin clathrin-binding box" evidence="2">
    <location>
        <begin position="215"/>
        <end position="286"/>
    </location>
</feature>
<evidence type="ECO:0000256" key="1">
    <source>
        <dbReference type="SAM" id="MobiDB-lite"/>
    </source>
</evidence>
<name>A0A287AAE5_PIG</name>
<feature type="compositionally biased region" description="Gly residues" evidence="1">
    <location>
        <begin position="1"/>
        <end position="10"/>
    </location>
</feature>
<dbReference type="InterPro" id="IPR029205">
    <property type="entry name" value="Clathrin-bd"/>
</dbReference>
<dbReference type="InterPro" id="IPR046359">
    <property type="entry name" value="Aftin-like"/>
</dbReference>
<feature type="region of interest" description="Disordered" evidence="1">
    <location>
        <begin position="1"/>
        <end position="154"/>
    </location>
</feature>
<dbReference type="Bgee" id="ENSSSCG00000040365">
    <property type="expression patterns" value="Expressed in testis and 30 other cell types or tissues"/>
</dbReference>
<dbReference type="PANTHER" id="PTHR16156:SF7">
    <property type="entry name" value="CLATHRIN BINDING BOX OF AFTIPHILIN CONTAINING 1"/>
    <property type="match status" value="1"/>
</dbReference>
<protein>
    <submittedName>
        <fullName evidence="4">Clathrin binding box of aftiphilin containing 1</fullName>
    </submittedName>
    <submittedName>
        <fullName evidence="3">Uncharacterized protein CLBA1</fullName>
    </submittedName>
</protein>
<dbReference type="GeneTree" id="ENSGT00940000154186"/>
<dbReference type="AlphaFoldDB" id="A0A287AAE5"/>
<dbReference type="GO" id="GO:0030276">
    <property type="term" value="F:clathrin binding"/>
    <property type="evidence" value="ECO:0000318"/>
    <property type="project" value="GO_Central"/>
</dbReference>
<dbReference type="GO" id="GO:0030121">
    <property type="term" value="C:AP-1 adaptor complex"/>
    <property type="evidence" value="ECO:0000318"/>
    <property type="project" value="GO_Central"/>
</dbReference>
<evidence type="ECO:0000313" key="5">
    <source>
        <dbReference type="Proteomes" id="UP000008227"/>
    </source>
</evidence>
<dbReference type="PANTHER" id="PTHR16156">
    <property type="entry name" value="AFTIPHILIN A-RELATED"/>
    <property type="match status" value="1"/>
</dbReference>
<organism evidence="4 5">
    <name type="scientific">Sus scrofa</name>
    <name type="common">Pig</name>
    <dbReference type="NCBI Taxonomy" id="9823"/>
    <lineage>
        <taxon>Eukaryota</taxon>
        <taxon>Metazoa</taxon>
        <taxon>Chordata</taxon>
        <taxon>Craniata</taxon>
        <taxon>Vertebrata</taxon>
        <taxon>Euteleostomi</taxon>
        <taxon>Mammalia</taxon>
        <taxon>Eutheria</taxon>
        <taxon>Laurasiatheria</taxon>
        <taxon>Artiodactyla</taxon>
        <taxon>Suina</taxon>
        <taxon>Suidae</taxon>
        <taxon>Sus</taxon>
    </lineage>
</organism>
<feature type="compositionally biased region" description="Polar residues" evidence="1">
    <location>
        <begin position="107"/>
        <end position="120"/>
    </location>
</feature>
<evidence type="ECO:0000313" key="4">
    <source>
        <dbReference type="Ensembl" id="ENSSSCP00000040982.1"/>
    </source>
</evidence>
<evidence type="ECO:0000259" key="2">
    <source>
        <dbReference type="Pfam" id="PF15045"/>
    </source>
</evidence>
<dbReference type="Pfam" id="PF15045">
    <property type="entry name" value="Clathrin_bdg"/>
    <property type="match status" value="1"/>
</dbReference>
<keyword evidence="5" id="KW-1185">Reference proteome</keyword>
<dbReference type="STRING" id="9823.ENSSSCP00000040982"/>
<evidence type="ECO:0000313" key="6">
    <source>
        <dbReference type="VGNC" id="VGNC:86721"/>
    </source>
</evidence>
<dbReference type="GO" id="GO:0032588">
    <property type="term" value="C:trans-Golgi network membrane"/>
    <property type="evidence" value="ECO:0000318"/>
    <property type="project" value="GO_Central"/>
</dbReference>
<proteinExistence type="predicted"/>
<reference evidence="3" key="1">
    <citation type="journal article" date="2019" name="PeerJ">
        <title>Genes of the pig, Sus scrofa, reconstructed with EvidentialGene.</title>
        <authorList>
            <person name="Gilbert D.G."/>
        </authorList>
    </citation>
    <scope>NUCLEOTIDE SEQUENCE</scope>
</reference>
<dbReference type="OMA" id="WSESHCQ"/>
<reference evidence="4" key="2">
    <citation type="journal article" date="2020" name="Gigascience">
        <title>An improved pig reference genome sequence to enable pig genetics and genomics research.</title>
        <authorList>
            <person name="Warr A."/>
            <person name="Affara N."/>
            <person name="Aken B."/>
            <person name="Beiki H."/>
            <person name="Bickhart D.M."/>
            <person name="Billis K."/>
            <person name="Chow W."/>
            <person name="Eory L."/>
            <person name="Finlayson H.A."/>
            <person name="Flicek P."/>
            <person name="Giron C.G."/>
            <person name="Griffin D.K."/>
            <person name="Hall R."/>
            <person name="Hannum G."/>
            <person name="Hourlier T."/>
            <person name="Howe K."/>
            <person name="Hume D.A."/>
            <person name="Izuogu O."/>
            <person name="Kim K."/>
            <person name="Koren S."/>
            <person name="Liu H."/>
            <person name="Manchanda N."/>
            <person name="Martin F.J."/>
            <person name="Nonneman D.J."/>
            <person name="O'Connor R.E."/>
            <person name="Phillippy A.M."/>
            <person name="Rohrer G.A."/>
            <person name="Rosen B.D."/>
            <person name="Rund L.A."/>
            <person name="Sargent C.A."/>
            <person name="Schook L.B."/>
            <person name="Schroeder S.G."/>
            <person name="Schwartz A.S."/>
            <person name="Skinner B.M."/>
            <person name="Talbot R."/>
            <person name="Tseng E."/>
            <person name="Tuggle C.K."/>
            <person name="Watson M."/>
            <person name="Smith T.P.L."/>
            <person name="Archibald A.L."/>
        </authorList>
    </citation>
    <scope>NUCLEOTIDE SEQUENCE [LARGE SCALE GENOMIC DNA]</scope>
    <source>
        <strain evidence="4">Duroc</strain>
    </source>
</reference>
<sequence>MRLCGPGGTNMQGQRELGGAPGQMPPLRRFPSDLTEQAGGVSLCPLSKDSDASEAPGKQSGGAADLLAQAASSPRVSGHHEGLSTCTLSGPEPGEHPGAWGEFEGFQESSARSEQFSQSFELPERPTEPQLPRTASAQRERGSPQPRQGGPAWTEATAIAPAEPILSYENIFRSAFQEVPAQQATEDVSALDHFLETSDEEKPGLEPLHKLCSESRKVWGALQSAACTSTSRCLWGASHCRESLLLVLGVDAAQGHAQGQPDLAEPAEPGAHGFCLRRCRALIQTKLAGTLGGRQGGLVTYSLFLKTPFWGAGQHMRIPRKKILTPRNLEMTLCKSDVC</sequence>
<dbReference type="Ensembl" id="ENSSSCT00000053074.2">
    <property type="protein sequence ID" value="ENSSSCP00000040982.1"/>
    <property type="gene ID" value="ENSSSCG00000040365.2"/>
</dbReference>
<accession>A0A287AAE5</accession>
<dbReference type="EMBL" id="DQIR01321568">
    <property type="protein sequence ID" value="HDC77042.1"/>
    <property type="molecule type" value="Transcribed_RNA"/>
</dbReference>
<dbReference type="VGNC" id="VGNC:86721">
    <property type="gene designation" value="CLBA1"/>
</dbReference>
<reference evidence="4" key="3">
    <citation type="submission" date="2025-05" db="UniProtKB">
        <authorList>
            <consortium name="Ensembl"/>
        </authorList>
    </citation>
    <scope>IDENTIFICATION</scope>
</reference>
<dbReference type="Proteomes" id="UP000008227">
    <property type="component" value="Unassembled WGS sequence"/>
</dbReference>
<gene>
    <name evidence="4 6" type="primary">CLBA1</name>
</gene>